<protein>
    <submittedName>
        <fullName evidence="2">Uncharacterized protein</fullName>
    </submittedName>
</protein>
<accession>A0A5M9JMH7</accession>
<reference evidence="2 3" key="1">
    <citation type="submission" date="2019-06" db="EMBL/GenBank/DDBJ databases">
        <title>Genome Sequence of the Brown Rot Fungal Pathogen Monilinia fructicola.</title>
        <authorList>
            <person name="De Miccolis Angelini R.M."/>
            <person name="Landi L."/>
            <person name="Abate D."/>
            <person name="Pollastro S."/>
            <person name="Romanazzi G."/>
            <person name="Faretra F."/>
        </authorList>
    </citation>
    <scope>NUCLEOTIDE SEQUENCE [LARGE SCALE GENOMIC DNA]</scope>
    <source>
        <strain evidence="2 3">Mfrc123</strain>
    </source>
</reference>
<dbReference type="VEuPathDB" id="FungiDB:MFRU_011g02370"/>
<proteinExistence type="predicted"/>
<dbReference type="AlphaFoldDB" id="A0A5M9JMH7"/>
<sequence>MFNAPQNGDSEAYKFQMMITAAWDLLKMDKKHPLYLELHMASVKVAAPNEPCEMNFSKFIPIPAESNRFLAYIKYILNAAKRHAISRKQPYGIDITGPGSYFIKLSFGAWKSTFKEIETILGDTLKIVRAESRDYIICDYSSPDQTGHEKCLKALDILGAWFREMTGGNKRYDARKNLSHFINVKKPPGVENLDLKIVHQAAGGKSLLAHRTMFCLVPNNAKCLPRALPRASAPKDKDLQWPKPGEPNYKLSEGDVSFDDEFNEEQRNEMITKAEELLGVKLSRVPMSEKGRTITCTPFDHQLIEHCEESNRQNCEMAFMILEECVEKARYLREQRRESRNVLECLFELEKTESNMTLEKLYEAAVRMRQEWTSESIRRGTLAMNNGNDNGNARMAGYAKSKAPLSTKFYTASATGRALNHFDEKLLNRFR</sequence>
<evidence type="ECO:0000256" key="1">
    <source>
        <dbReference type="SAM" id="MobiDB-lite"/>
    </source>
</evidence>
<gene>
    <name evidence="2" type="ORF">EYC84_000094</name>
</gene>
<name>A0A5M9JMH7_MONFR</name>
<keyword evidence="3" id="KW-1185">Reference proteome</keyword>
<evidence type="ECO:0000313" key="3">
    <source>
        <dbReference type="Proteomes" id="UP000322873"/>
    </source>
</evidence>
<feature type="region of interest" description="Disordered" evidence="1">
    <location>
        <begin position="233"/>
        <end position="255"/>
    </location>
</feature>
<dbReference type="EMBL" id="VICG01000006">
    <property type="protein sequence ID" value="KAA8570698.1"/>
    <property type="molecule type" value="Genomic_DNA"/>
</dbReference>
<comment type="caution">
    <text evidence="2">The sequence shown here is derived from an EMBL/GenBank/DDBJ whole genome shotgun (WGS) entry which is preliminary data.</text>
</comment>
<organism evidence="2 3">
    <name type="scientific">Monilinia fructicola</name>
    <name type="common">Brown rot fungus</name>
    <name type="synonym">Ciboria fructicola</name>
    <dbReference type="NCBI Taxonomy" id="38448"/>
    <lineage>
        <taxon>Eukaryota</taxon>
        <taxon>Fungi</taxon>
        <taxon>Dikarya</taxon>
        <taxon>Ascomycota</taxon>
        <taxon>Pezizomycotina</taxon>
        <taxon>Leotiomycetes</taxon>
        <taxon>Helotiales</taxon>
        <taxon>Sclerotiniaceae</taxon>
        <taxon>Monilinia</taxon>
    </lineage>
</organism>
<evidence type="ECO:0000313" key="2">
    <source>
        <dbReference type="EMBL" id="KAA8570698.1"/>
    </source>
</evidence>
<dbReference type="Proteomes" id="UP000322873">
    <property type="component" value="Unassembled WGS sequence"/>
</dbReference>